<dbReference type="EMBL" id="BAND01000059">
    <property type="protein sequence ID" value="GAJ29320.1"/>
    <property type="molecule type" value="Genomic_DNA"/>
</dbReference>
<dbReference type="AlphaFoldDB" id="A0A023D6F0"/>
<evidence type="ECO:0000313" key="3">
    <source>
        <dbReference type="Proteomes" id="UP000019760"/>
    </source>
</evidence>
<dbReference type="Pfam" id="PF11072">
    <property type="entry name" value="DUF2859"/>
    <property type="match status" value="1"/>
</dbReference>
<reference evidence="2 3" key="2">
    <citation type="journal article" date="2014" name="FEMS Microbiol. Lett.">
        <title>Draft genomic DNA sequence of the facultatively methylotrophic bacterium Acidomonas methanolica type strain MB58.</title>
        <authorList>
            <person name="Higashiura N."/>
            <person name="Hadano H."/>
            <person name="Hirakawa H."/>
            <person name="Matsutani M."/>
            <person name="Takabe S."/>
            <person name="Matsushita K."/>
            <person name="Azuma Y."/>
        </authorList>
    </citation>
    <scope>NUCLEOTIDE SEQUENCE [LARGE SCALE GENOMIC DNA]</scope>
    <source>
        <strain evidence="2 3">MB58</strain>
    </source>
</reference>
<protein>
    <recommendedName>
        <fullName evidence="4">Integrating conjugative element protein</fullName>
    </recommendedName>
</protein>
<dbReference type="NCBIfam" id="TIGR03765">
    <property type="entry name" value="ICE_PFL_4695"/>
    <property type="match status" value="1"/>
</dbReference>
<dbReference type="OrthoDB" id="8560395at2"/>
<dbReference type="RefSeq" id="WP_052511936.1">
    <property type="nucleotide sequence ID" value="NZ_BAND01000059.1"/>
</dbReference>
<keyword evidence="1" id="KW-0732">Signal</keyword>
<evidence type="ECO:0008006" key="4">
    <source>
        <dbReference type="Google" id="ProtNLM"/>
    </source>
</evidence>
<feature type="chain" id="PRO_5030001413" description="Integrating conjugative element protein" evidence="1">
    <location>
        <begin position="24"/>
        <end position="174"/>
    </location>
</feature>
<keyword evidence="3" id="KW-1185">Reference proteome</keyword>
<comment type="caution">
    <text evidence="2">The sequence shown here is derived from an EMBL/GenBank/DDBJ whole genome shotgun (WGS) entry which is preliminary data.</text>
</comment>
<dbReference type="Proteomes" id="UP000019760">
    <property type="component" value="Unassembled WGS sequence"/>
</dbReference>
<reference evidence="3" key="1">
    <citation type="journal article" date="2014" name="FEMS Microbiol. Lett.">
        <title>Draft Genomic DNA Sequence of the Facultatively Methylotrophic Bacterium Acidomonas methanolica type strain MB58.</title>
        <authorList>
            <person name="Higashiura N."/>
            <person name="Hadano H."/>
            <person name="Hirakawa H."/>
            <person name="Matsutani M."/>
            <person name="Takabe S."/>
            <person name="Matsushita K."/>
            <person name="Azuma Y."/>
        </authorList>
    </citation>
    <scope>NUCLEOTIDE SEQUENCE [LARGE SCALE GENOMIC DNA]</scope>
    <source>
        <strain evidence="3">MB58</strain>
    </source>
</reference>
<sequence length="174" mass="18424">MTRSCAAFSLTLSCLLTPTFGNAQSSQPLIVVEDHGGVPAAPYYEALTPEPGDASLPLPDNPRKADESTMLPVRSSLLSPGDVPARAIQAPGLTPVFIVGDDDRSRQWLRQRAPHLRSLHAVGLVVNVETTEALAALRALAPGLLLSPTPGDDFARRLGLRTYPALITATAIEP</sequence>
<accession>A0A023D6F0</accession>
<dbReference type="InterPro" id="IPR021300">
    <property type="entry name" value="Integr_conj_element_PFL4695"/>
</dbReference>
<organism evidence="2 3">
    <name type="scientific">Acidomonas methanolica NBRC 104435</name>
    <dbReference type="NCBI Taxonomy" id="1231351"/>
    <lineage>
        <taxon>Bacteria</taxon>
        <taxon>Pseudomonadati</taxon>
        <taxon>Pseudomonadota</taxon>
        <taxon>Alphaproteobacteria</taxon>
        <taxon>Acetobacterales</taxon>
        <taxon>Acetobacteraceae</taxon>
        <taxon>Acidomonas</taxon>
    </lineage>
</organism>
<feature type="signal peptide" evidence="1">
    <location>
        <begin position="1"/>
        <end position="23"/>
    </location>
</feature>
<evidence type="ECO:0000313" key="2">
    <source>
        <dbReference type="EMBL" id="GAJ29320.1"/>
    </source>
</evidence>
<name>A0A023D6F0_ACIMT</name>
<gene>
    <name evidence="2" type="ORF">Amme_059_039</name>
</gene>
<proteinExistence type="predicted"/>
<evidence type="ECO:0000256" key="1">
    <source>
        <dbReference type="SAM" id="SignalP"/>
    </source>
</evidence>